<keyword evidence="6" id="KW-1185">Reference proteome</keyword>
<dbReference type="InterPro" id="IPR051241">
    <property type="entry name" value="DZIP_RILPL"/>
</dbReference>
<feature type="region of interest" description="Disordered" evidence="3">
    <location>
        <begin position="274"/>
        <end position="298"/>
    </location>
</feature>
<dbReference type="Proteomes" id="UP000179807">
    <property type="component" value="Unassembled WGS sequence"/>
</dbReference>
<evidence type="ECO:0000313" key="6">
    <source>
        <dbReference type="Proteomes" id="UP000179807"/>
    </source>
</evidence>
<feature type="domain" description="Cilium assembly protein DZIP1 N-terminal" evidence="4">
    <location>
        <begin position="126"/>
        <end position="249"/>
    </location>
</feature>
<evidence type="ECO:0000259" key="4">
    <source>
        <dbReference type="Pfam" id="PF13815"/>
    </source>
</evidence>
<feature type="region of interest" description="Disordered" evidence="3">
    <location>
        <begin position="345"/>
        <end position="394"/>
    </location>
</feature>
<organism evidence="5 6">
    <name type="scientific">Tritrichomonas foetus</name>
    <dbReference type="NCBI Taxonomy" id="1144522"/>
    <lineage>
        <taxon>Eukaryota</taxon>
        <taxon>Metamonada</taxon>
        <taxon>Parabasalia</taxon>
        <taxon>Tritrichomonadida</taxon>
        <taxon>Tritrichomonadidae</taxon>
        <taxon>Tritrichomonas</taxon>
    </lineage>
</organism>
<accession>A0A1J4K503</accession>
<proteinExistence type="predicted"/>
<dbReference type="RefSeq" id="XP_068359657.1">
    <property type="nucleotide sequence ID" value="XM_068504328.1"/>
</dbReference>
<dbReference type="GO" id="GO:0008270">
    <property type="term" value="F:zinc ion binding"/>
    <property type="evidence" value="ECO:0007669"/>
    <property type="project" value="UniProtKB-KW"/>
</dbReference>
<keyword evidence="1 2" id="KW-0175">Coiled coil</keyword>
<name>A0A1J4K503_9EUKA</name>
<dbReference type="Pfam" id="PF13815">
    <property type="entry name" value="Dzip-like_N"/>
    <property type="match status" value="1"/>
</dbReference>
<feature type="compositionally biased region" description="Basic residues" evidence="3">
    <location>
        <begin position="274"/>
        <end position="284"/>
    </location>
</feature>
<feature type="coiled-coil region" evidence="2">
    <location>
        <begin position="229"/>
        <end position="270"/>
    </location>
</feature>
<sequence length="394" mass="44228">MKSFFPPPAPILQPQAGFIQQQPITLQNQSGMMLQPGMSPQLVGQPNAMPQINGGMPGIQQVPNIQQPFQTPMIPQITPQANQQFSQIPFQSAASGISNPPAIVQQSPYPPPPVVVQHPAPTKERYAWAQRTEKMKWGVAESIDIDQIVRRGDLNSVLFYMDQFLNATITKDDLKQFGSKGALNAFLILQLGADYLMNQKSRLEAEMASQKPNNEQVNANLIAQYNYNIDLASKNIQQRDEQIAVLKRQVAQMKQERKQHKSLLQKYHKKFAQLKGKKPSKKKETHNIIESEDEPGALHDETALQELKIIDQHLNSVNPRKQQNQKSFEISDSISEGEINTAAIGNHIEPFIEEEDDYSDGEISGNSDGDEEEETSFGLSSSQHSDEEENDDEY</sequence>
<dbReference type="PANTHER" id="PTHR21502">
    <property type="entry name" value="ZINC FINGER PROTEIN DZIP1"/>
    <property type="match status" value="1"/>
</dbReference>
<evidence type="ECO:0000256" key="2">
    <source>
        <dbReference type="SAM" id="Coils"/>
    </source>
</evidence>
<gene>
    <name evidence="5" type="ORF">TRFO_25402</name>
</gene>
<dbReference type="AlphaFoldDB" id="A0A1J4K503"/>
<dbReference type="GeneID" id="94839032"/>
<dbReference type="EMBL" id="MLAK01000723">
    <property type="protein sequence ID" value="OHT06521.1"/>
    <property type="molecule type" value="Genomic_DNA"/>
</dbReference>
<evidence type="ECO:0000313" key="5">
    <source>
        <dbReference type="EMBL" id="OHT06521.1"/>
    </source>
</evidence>
<dbReference type="VEuPathDB" id="TrichDB:TRFO_25402"/>
<protein>
    <recommendedName>
        <fullName evidence="4">Cilium assembly protein DZIP1 N-terminal domain-containing protein</fullName>
    </recommendedName>
</protein>
<evidence type="ECO:0000256" key="1">
    <source>
        <dbReference type="ARBA" id="ARBA00023054"/>
    </source>
</evidence>
<dbReference type="InterPro" id="IPR032714">
    <property type="entry name" value="DZIP1_N"/>
</dbReference>
<dbReference type="PANTHER" id="PTHR21502:SF3">
    <property type="entry name" value="CILIUM ASSEMBLY PROTEIN DZIP1L"/>
    <property type="match status" value="1"/>
</dbReference>
<feature type="compositionally biased region" description="Acidic residues" evidence="3">
    <location>
        <begin position="351"/>
        <end position="360"/>
    </location>
</feature>
<dbReference type="OrthoDB" id="421095at2759"/>
<dbReference type="GO" id="GO:0005737">
    <property type="term" value="C:cytoplasm"/>
    <property type="evidence" value="ECO:0007669"/>
    <property type="project" value="UniProtKB-SubCell"/>
</dbReference>
<comment type="caution">
    <text evidence="5">The sequence shown here is derived from an EMBL/GenBank/DDBJ whole genome shotgun (WGS) entry which is preliminary data.</text>
</comment>
<evidence type="ECO:0000256" key="3">
    <source>
        <dbReference type="SAM" id="MobiDB-lite"/>
    </source>
</evidence>
<reference evidence="5" key="1">
    <citation type="submission" date="2016-10" db="EMBL/GenBank/DDBJ databases">
        <authorList>
            <person name="Benchimol M."/>
            <person name="Almeida L.G."/>
            <person name="Vasconcelos A.T."/>
            <person name="Perreira-Neves A."/>
            <person name="Rosa I.A."/>
            <person name="Tasca T."/>
            <person name="Bogo M.R."/>
            <person name="de Souza W."/>
        </authorList>
    </citation>
    <scope>NUCLEOTIDE SEQUENCE [LARGE SCALE GENOMIC DNA]</scope>
    <source>
        <strain evidence="5">K</strain>
    </source>
</reference>